<dbReference type="PANTHER" id="PTHR30146:SF153">
    <property type="entry name" value="LACTOSE OPERON REPRESSOR"/>
    <property type="match status" value="1"/>
</dbReference>
<protein>
    <submittedName>
        <fullName evidence="5">LacI family DNA-binding transcriptional regulator</fullName>
    </submittedName>
</protein>
<proteinExistence type="predicted"/>
<dbReference type="SUPFAM" id="SSF47413">
    <property type="entry name" value="lambda repressor-like DNA-binding domains"/>
    <property type="match status" value="1"/>
</dbReference>
<dbReference type="GO" id="GO:0003700">
    <property type="term" value="F:DNA-binding transcription factor activity"/>
    <property type="evidence" value="ECO:0007669"/>
    <property type="project" value="TreeGrafter"/>
</dbReference>
<reference evidence="5 6" key="1">
    <citation type="submission" date="2020-08" db="EMBL/GenBank/DDBJ databases">
        <title>Genome sequence of Tessaracoccus defluvii JCM 17540T.</title>
        <authorList>
            <person name="Hyun D.-W."/>
            <person name="Bae J.-W."/>
        </authorList>
    </citation>
    <scope>NUCLEOTIDE SEQUENCE [LARGE SCALE GENOMIC DNA]</scope>
    <source>
        <strain evidence="5 6">JCM 17540</strain>
    </source>
</reference>
<dbReference type="InterPro" id="IPR010982">
    <property type="entry name" value="Lambda_DNA-bd_dom_sf"/>
</dbReference>
<dbReference type="SMART" id="SM00354">
    <property type="entry name" value="HTH_LACI"/>
    <property type="match status" value="1"/>
</dbReference>
<keyword evidence="2 5" id="KW-0238">DNA-binding</keyword>
<dbReference type="Gene3D" id="1.10.260.40">
    <property type="entry name" value="lambda repressor-like DNA-binding domains"/>
    <property type="match status" value="1"/>
</dbReference>
<dbReference type="CDD" id="cd01392">
    <property type="entry name" value="HTH_LacI"/>
    <property type="match status" value="1"/>
</dbReference>
<dbReference type="AlphaFoldDB" id="A0A7H0H460"/>
<dbReference type="InterPro" id="IPR046335">
    <property type="entry name" value="LacI/GalR-like_sensor"/>
</dbReference>
<dbReference type="SUPFAM" id="SSF53822">
    <property type="entry name" value="Periplasmic binding protein-like I"/>
    <property type="match status" value="1"/>
</dbReference>
<accession>A0A7H0H460</accession>
<dbReference type="Gene3D" id="3.40.50.2300">
    <property type="match status" value="2"/>
</dbReference>
<dbReference type="RefSeq" id="WP_187720461.1">
    <property type="nucleotide sequence ID" value="NZ_CP060789.1"/>
</dbReference>
<evidence type="ECO:0000313" key="5">
    <source>
        <dbReference type="EMBL" id="QNP55326.1"/>
    </source>
</evidence>
<dbReference type="PANTHER" id="PTHR30146">
    <property type="entry name" value="LACI-RELATED TRANSCRIPTIONAL REPRESSOR"/>
    <property type="match status" value="1"/>
</dbReference>
<evidence type="ECO:0000256" key="3">
    <source>
        <dbReference type="ARBA" id="ARBA00023163"/>
    </source>
</evidence>
<dbReference type="GO" id="GO:0000976">
    <property type="term" value="F:transcription cis-regulatory region binding"/>
    <property type="evidence" value="ECO:0007669"/>
    <property type="project" value="TreeGrafter"/>
</dbReference>
<dbReference type="KEGG" id="tdf:H9L22_14015"/>
<dbReference type="InterPro" id="IPR000843">
    <property type="entry name" value="HTH_LacI"/>
</dbReference>
<dbReference type="PROSITE" id="PS50932">
    <property type="entry name" value="HTH_LACI_2"/>
    <property type="match status" value="1"/>
</dbReference>
<keyword evidence="6" id="KW-1185">Reference proteome</keyword>
<organism evidence="5 6">
    <name type="scientific">Tessaracoccus defluvii</name>
    <dbReference type="NCBI Taxonomy" id="1285901"/>
    <lineage>
        <taxon>Bacteria</taxon>
        <taxon>Bacillati</taxon>
        <taxon>Actinomycetota</taxon>
        <taxon>Actinomycetes</taxon>
        <taxon>Propionibacteriales</taxon>
        <taxon>Propionibacteriaceae</taxon>
        <taxon>Tessaracoccus</taxon>
    </lineage>
</organism>
<evidence type="ECO:0000256" key="2">
    <source>
        <dbReference type="ARBA" id="ARBA00023125"/>
    </source>
</evidence>
<dbReference type="Proteomes" id="UP000516117">
    <property type="component" value="Chromosome"/>
</dbReference>
<evidence type="ECO:0000256" key="1">
    <source>
        <dbReference type="ARBA" id="ARBA00023015"/>
    </source>
</evidence>
<keyword evidence="1" id="KW-0805">Transcription regulation</keyword>
<name>A0A7H0H460_9ACTN</name>
<dbReference type="InterPro" id="IPR028082">
    <property type="entry name" value="Peripla_BP_I"/>
</dbReference>
<dbReference type="EMBL" id="CP060789">
    <property type="protein sequence ID" value="QNP55326.1"/>
    <property type="molecule type" value="Genomic_DNA"/>
</dbReference>
<dbReference type="Pfam" id="PF00356">
    <property type="entry name" value="LacI"/>
    <property type="match status" value="1"/>
</dbReference>
<keyword evidence="3" id="KW-0804">Transcription</keyword>
<evidence type="ECO:0000313" key="6">
    <source>
        <dbReference type="Proteomes" id="UP000516117"/>
    </source>
</evidence>
<evidence type="ECO:0000259" key="4">
    <source>
        <dbReference type="PROSITE" id="PS50932"/>
    </source>
</evidence>
<dbReference type="Pfam" id="PF13377">
    <property type="entry name" value="Peripla_BP_3"/>
    <property type="match status" value="1"/>
</dbReference>
<feature type="domain" description="HTH lacI-type" evidence="4">
    <location>
        <begin position="27"/>
        <end position="81"/>
    </location>
</feature>
<gene>
    <name evidence="5" type="ORF">H9L22_14015</name>
</gene>
<sequence length="363" mass="39080">MTRRRSDHNIRCRSGSTVARTRRCRMPNIGDVARHLGVSRSTVSYALSGKRSISSEMKARVQAAVRELEFYPSASGRALATARTNTLALLAPMAENATPEVALQFVSGVVQSARSFGYDILLVTGEEAFTSIDRLDRARQVDGFVILDVEDSDPRVLALQENGAACVLVGMPEGVTDLDRVDLDWREAGTSLLEALAGAGHRHVGLVGAPSVAYDLGMTYAARFRDGVAAAAQRMQVRVTEVPAHNDFFETIATIRALLETEAGITGLVIQHEAAVAPVFSALKTAGYEVPRDYSVVGMSIDKLGFQFAPPTSGIVNSSTEITRQAVSLLIERLEDPALEARSILISPEYRDLATVAPPRPTA</sequence>